<keyword evidence="4" id="KW-0961">Cell wall biogenesis/degradation</keyword>
<comment type="caution">
    <text evidence="6">The sequence shown here is derived from an EMBL/GenBank/DDBJ whole genome shotgun (WGS) entry which is preliminary data.</text>
</comment>
<feature type="compositionally biased region" description="Basic residues" evidence="5">
    <location>
        <begin position="247"/>
        <end position="261"/>
    </location>
</feature>
<dbReference type="EMBL" id="JAUESC010000381">
    <property type="protein sequence ID" value="KAK0590890.1"/>
    <property type="molecule type" value="Genomic_DNA"/>
</dbReference>
<evidence type="ECO:0000313" key="6">
    <source>
        <dbReference type="EMBL" id="KAK0590890.1"/>
    </source>
</evidence>
<evidence type="ECO:0000256" key="2">
    <source>
        <dbReference type="ARBA" id="ARBA00008986"/>
    </source>
</evidence>
<comment type="subcellular location">
    <subcellularLocation>
        <location evidence="1">Golgi apparatus</location>
    </subcellularLocation>
</comment>
<proteinExistence type="inferred from homology"/>
<reference evidence="6" key="1">
    <citation type="journal article" date="2022" name="Plant J.">
        <title>Strategies of tolerance reflected in two North American maple genomes.</title>
        <authorList>
            <person name="McEvoy S.L."/>
            <person name="Sezen U.U."/>
            <person name="Trouern-Trend A."/>
            <person name="McMahon S.M."/>
            <person name="Schaberg P.G."/>
            <person name="Yang J."/>
            <person name="Wegrzyn J.L."/>
            <person name="Swenson N.G."/>
        </authorList>
    </citation>
    <scope>NUCLEOTIDE SEQUENCE</scope>
    <source>
        <strain evidence="6">NS2018</strain>
    </source>
</reference>
<dbReference type="PANTHER" id="PTHR31682">
    <property type="entry name" value="UDP-ARABINOSE MUTASE"/>
    <property type="match status" value="1"/>
</dbReference>
<name>A0AA39VRX8_ACESA</name>
<dbReference type="GO" id="GO:0052691">
    <property type="term" value="F:UDP-arabinopyranose mutase activity"/>
    <property type="evidence" value="ECO:0007669"/>
    <property type="project" value="TreeGrafter"/>
</dbReference>
<evidence type="ECO:0000313" key="7">
    <source>
        <dbReference type="Proteomes" id="UP001168877"/>
    </source>
</evidence>
<dbReference type="AlphaFoldDB" id="A0AA39VRX8"/>
<gene>
    <name evidence="6" type="ORF">LWI29_032870</name>
</gene>
<feature type="region of interest" description="Disordered" evidence="5">
    <location>
        <begin position="237"/>
        <end position="262"/>
    </location>
</feature>
<evidence type="ECO:0000256" key="1">
    <source>
        <dbReference type="ARBA" id="ARBA00004555"/>
    </source>
</evidence>
<accession>A0AA39VRX8</accession>
<evidence type="ECO:0000256" key="4">
    <source>
        <dbReference type="ARBA" id="ARBA00023316"/>
    </source>
</evidence>
<dbReference type="Pfam" id="PF03214">
    <property type="entry name" value="RGP"/>
    <property type="match status" value="2"/>
</dbReference>
<dbReference type="Proteomes" id="UP001168877">
    <property type="component" value="Unassembled WGS sequence"/>
</dbReference>
<dbReference type="GO" id="GO:0071555">
    <property type="term" value="P:cell wall organization"/>
    <property type="evidence" value="ECO:0007669"/>
    <property type="project" value="UniProtKB-KW"/>
</dbReference>
<dbReference type="InterPro" id="IPR037595">
    <property type="entry name" value="RGP_fam"/>
</dbReference>
<comment type="similarity">
    <text evidence="2">Belongs to the RGP family.</text>
</comment>
<organism evidence="6 7">
    <name type="scientific">Acer saccharum</name>
    <name type="common">Sugar maple</name>
    <dbReference type="NCBI Taxonomy" id="4024"/>
    <lineage>
        <taxon>Eukaryota</taxon>
        <taxon>Viridiplantae</taxon>
        <taxon>Streptophyta</taxon>
        <taxon>Embryophyta</taxon>
        <taxon>Tracheophyta</taxon>
        <taxon>Spermatophyta</taxon>
        <taxon>Magnoliopsida</taxon>
        <taxon>eudicotyledons</taxon>
        <taxon>Gunneridae</taxon>
        <taxon>Pentapetalae</taxon>
        <taxon>rosids</taxon>
        <taxon>malvids</taxon>
        <taxon>Sapindales</taxon>
        <taxon>Sapindaceae</taxon>
        <taxon>Hippocastanoideae</taxon>
        <taxon>Acereae</taxon>
        <taxon>Acer</taxon>
    </lineage>
</organism>
<keyword evidence="3" id="KW-0333">Golgi apparatus</keyword>
<dbReference type="GO" id="GO:0033356">
    <property type="term" value="P:UDP-L-arabinose metabolic process"/>
    <property type="evidence" value="ECO:0007669"/>
    <property type="project" value="TreeGrafter"/>
</dbReference>
<protein>
    <submittedName>
        <fullName evidence="6">Uncharacterized protein</fullName>
    </submittedName>
</protein>
<keyword evidence="7" id="KW-1185">Reference proteome</keyword>
<sequence>MPKPSLENGIVGSSSHVSPQSSFETMAFPLIGPSQTSHDSSQSLRQNILVDDTAVESNSTVAAVLPPSPLSPTLPLSAQPSTPNSVHPMITRSKNGIFRPKLFISSCYLAESDPTTAKIALQDPKWVQAMQDEFKALQANKTWSLVPCTADMNVVGCLSISPTISYIIVQDGEPTKTIRVPDGFDYQLYNRNDVNRVLGPKLRGYPISLREGVPTAISILTWTYSGSTFLTDYDAPTQLVKPPERNNRKRKREKTARRRRTSPVAAALVESAGPLAVAVPLAESTALGLRRRTSRCPRSSKPLLLVVDAFNIAVARRSSYLVSFMEV</sequence>
<dbReference type="GO" id="GO:0005829">
    <property type="term" value="C:cytosol"/>
    <property type="evidence" value="ECO:0007669"/>
    <property type="project" value="TreeGrafter"/>
</dbReference>
<evidence type="ECO:0000256" key="3">
    <source>
        <dbReference type="ARBA" id="ARBA00023034"/>
    </source>
</evidence>
<reference evidence="6" key="2">
    <citation type="submission" date="2023-06" db="EMBL/GenBank/DDBJ databases">
        <authorList>
            <person name="Swenson N.G."/>
            <person name="Wegrzyn J.L."/>
            <person name="Mcevoy S.L."/>
        </authorList>
    </citation>
    <scope>NUCLEOTIDE SEQUENCE</scope>
    <source>
        <strain evidence="6">NS2018</strain>
        <tissue evidence="6">Leaf</tissue>
    </source>
</reference>
<dbReference type="PANTHER" id="PTHR31682:SF44">
    <property type="entry name" value="UDP-ARABINOPYRANOSE MUTASE 3"/>
    <property type="match status" value="1"/>
</dbReference>
<dbReference type="GO" id="GO:0005794">
    <property type="term" value="C:Golgi apparatus"/>
    <property type="evidence" value="ECO:0007669"/>
    <property type="project" value="UniProtKB-SubCell"/>
</dbReference>
<evidence type="ECO:0000256" key="5">
    <source>
        <dbReference type="SAM" id="MobiDB-lite"/>
    </source>
</evidence>